<evidence type="ECO:0000313" key="4">
    <source>
        <dbReference type="Proteomes" id="UP001217089"/>
    </source>
</evidence>
<dbReference type="PANTHER" id="PTHR24637">
    <property type="entry name" value="COLLAGEN"/>
    <property type="match status" value="1"/>
</dbReference>
<dbReference type="EMBL" id="JARBDR010000903">
    <property type="protein sequence ID" value="KAJ8304392.1"/>
    <property type="molecule type" value="Genomic_DNA"/>
</dbReference>
<keyword evidence="4" id="KW-1185">Reference proteome</keyword>
<dbReference type="InterPro" id="IPR008160">
    <property type="entry name" value="Collagen"/>
</dbReference>
<feature type="region of interest" description="Disordered" evidence="1">
    <location>
        <begin position="234"/>
        <end position="362"/>
    </location>
</feature>
<gene>
    <name evidence="3" type="ORF">KUTeg_017975</name>
</gene>
<evidence type="ECO:0000313" key="3">
    <source>
        <dbReference type="EMBL" id="KAJ8304392.1"/>
    </source>
</evidence>
<keyword evidence="2" id="KW-1133">Transmembrane helix</keyword>
<evidence type="ECO:0000256" key="1">
    <source>
        <dbReference type="SAM" id="MobiDB-lite"/>
    </source>
</evidence>
<feature type="compositionally biased region" description="Basic and acidic residues" evidence="1">
    <location>
        <begin position="327"/>
        <end position="342"/>
    </location>
</feature>
<comment type="caution">
    <text evidence="3">The sequence shown here is derived from an EMBL/GenBank/DDBJ whole genome shotgun (WGS) entry which is preliminary data.</text>
</comment>
<proteinExistence type="predicted"/>
<reference evidence="3 4" key="1">
    <citation type="submission" date="2022-12" db="EMBL/GenBank/DDBJ databases">
        <title>Chromosome-level genome of Tegillarca granosa.</title>
        <authorList>
            <person name="Kim J."/>
        </authorList>
    </citation>
    <scope>NUCLEOTIDE SEQUENCE [LARGE SCALE GENOMIC DNA]</scope>
    <source>
        <strain evidence="3">Teg-2019</strain>
        <tissue evidence="3">Adductor muscle</tissue>
    </source>
</reference>
<dbReference type="Pfam" id="PF01391">
    <property type="entry name" value="Collagen"/>
    <property type="match status" value="1"/>
</dbReference>
<sequence>MATESSKENGFYFHLKIIYSALILNVIICVVGIWLCFSSVGTCSCTCDETAEISYIPKNESFDGSSKNKKGSRDRNIQVTKENRIRRSTLRNEDFSEFNKNIRKYIHFNMEKNVYFHIRALYAIIFISIVIFCGGFGFCIQQIFVLRSLHAEINPYFEYTNKQHESKVNQQFGDKIRTSSEHELKEANVVIENNEMLDRNKRAISGVDVATTKFSSEEIAEHCRSLYEFCDVHNQGPPGPPGPKGSKGEIGNPGLRGLQGSSGLDGFPGAQGPEGRKGEPGMRGPAGAKGSKGDMGLNGVEGPVGPEGRRGRRGPKGSPGAYGVKGSKGDPGRGIKGDRGDPGMKGNQASKQNLGYIMNPCT</sequence>
<accession>A0ABQ9ELC8</accession>
<evidence type="ECO:0000256" key="2">
    <source>
        <dbReference type="SAM" id="Phobius"/>
    </source>
</evidence>
<keyword evidence="2" id="KW-0472">Membrane</keyword>
<dbReference type="Proteomes" id="UP001217089">
    <property type="component" value="Unassembled WGS sequence"/>
</dbReference>
<protein>
    <submittedName>
        <fullName evidence="3">Uncharacterized protein</fullName>
    </submittedName>
</protein>
<keyword evidence="2" id="KW-0812">Transmembrane</keyword>
<name>A0ABQ9ELC8_TEGGR</name>
<organism evidence="3 4">
    <name type="scientific">Tegillarca granosa</name>
    <name type="common">Malaysian cockle</name>
    <name type="synonym">Anadara granosa</name>
    <dbReference type="NCBI Taxonomy" id="220873"/>
    <lineage>
        <taxon>Eukaryota</taxon>
        <taxon>Metazoa</taxon>
        <taxon>Spiralia</taxon>
        <taxon>Lophotrochozoa</taxon>
        <taxon>Mollusca</taxon>
        <taxon>Bivalvia</taxon>
        <taxon>Autobranchia</taxon>
        <taxon>Pteriomorphia</taxon>
        <taxon>Arcoida</taxon>
        <taxon>Arcoidea</taxon>
        <taxon>Arcidae</taxon>
        <taxon>Tegillarca</taxon>
    </lineage>
</organism>
<feature type="transmembrane region" description="Helical" evidence="2">
    <location>
        <begin position="120"/>
        <end position="144"/>
    </location>
</feature>
<feature type="transmembrane region" description="Helical" evidence="2">
    <location>
        <begin position="17"/>
        <end position="37"/>
    </location>
</feature>